<evidence type="ECO:0000313" key="3">
    <source>
        <dbReference type="Proteomes" id="UP000327294"/>
    </source>
</evidence>
<evidence type="ECO:0000313" key="2">
    <source>
        <dbReference type="EMBL" id="QFQ99335.1"/>
    </source>
</evidence>
<sequence length="205" mass="21617">MTPIVPTPPIPTAADARTMSALAKEFTAARRRLDQSRQTSDGLPSLTATANQLQSLGLLINYLTDEVLFRIAEPGPRNPQQRRAVGILATVTTPAARAVEYLAEAHGQLGFLHQYAEGPATPIRIELRNSAVDVIHDRLDEARAALQDASDALNSEADRSGALMSRAAAARGRTTVHNAPTASSVLSPEAAPPPPSAGPAHVNGR</sequence>
<accession>A0A5P8K7Y3</accession>
<proteinExistence type="predicted"/>
<dbReference type="KEGG" id="sphv:F9278_27880"/>
<feature type="region of interest" description="Disordered" evidence="1">
    <location>
        <begin position="166"/>
        <end position="205"/>
    </location>
</feature>
<keyword evidence="3" id="KW-1185">Reference proteome</keyword>
<dbReference type="RefSeq" id="WP_152170758.1">
    <property type="nucleotide sequence ID" value="NZ_CP045096.1"/>
</dbReference>
<dbReference type="EMBL" id="CP045096">
    <property type="protein sequence ID" value="QFQ99335.1"/>
    <property type="molecule type" value="Genomic_DNA"/>
</dbReference>
<reference evidence="2 3" key="1">
    <citation type="submission" date="2019-10" db="EMBL/GenBank/DDBJ databases">
        <title>Streptomyces sp. strain GY16 isolated from leaves of Broussonetia papyrifera.</title>
        <authorList>
            <person name="Mo P."/>
        </authorList>
    </citation>
    <scope>NUCLEOTIDE SEQUENCE [LARGE SCALE GENOMIC DNA]</scope>
    <source>
        <strain evidence="2 3">GY16</strain>
    </source>
</reference>
<gene>
    <name evidence="2" type="ORF">F9278_27880</name>
</gene>
<name>A0A5P8K7Y3_9ACTN</name>
<dbReference type="AlphaFoldDB" id="A0A5P8K7Y3"/>
<dbReference type="Proteomes" id="UP000327294">
    <property type="component" value="Chromosome"/>
</dbReference>
<organism evidence="2 3">
    <name type="scientific">Streptomyces phaeolivaceus</name>
    <dbReference type="NCBI Taxonomy" id="2653200"/>
    <lineage>
        <taxon>Bacteria</taxon>
        <taxon>Bacillati</taxon>
        <taxon>Actinomycetota</taxon>
        <taxon>Actinomycetes</taxon>
        <taxon>Kitasatosporales</taxon>
        <taxon>Streptomycetaceae</taxon>
        <taxon>Streptomyces</taxon>
    </lineage>
</organism>
<evidence type="ECO:0000256" key="1">
    <source>
        <dbReference type="SAM" id="MobiDB-lite"/>
    </source>
</evidence>
<protein>
    <submittedName>
        <fullName evidence="2">Uncharacterized protein</fullName>
    </submittedName>
</protein>